<name>A0ABV6PGI7_9SPHN</name>
<gene>
    <name evidence="1" type="ORF">ACFFF7_05940</name>
</gene>
<dbReference type="InterPro" id="IPR036390">
    <property type="entry name" value="WH_DNA-bd_sf"/>
</dbReference>
<evidence type="ECO:0000313" key="2">
    <source>
        <dbReference type="Proteomes" id="UP001589943"/>
    </source>
</evidence>
<sequence>MSASSIGRTAAELREIAEKLLLIAAEKEKEIEPLEGWDPRSSDKCDPVYLARIIYKTRLERSSFFDEELLGEPGWDMLLDLFIARSVGREISVTSLCHAARVAQTTGLRWIVNLEAAGLIERVADPSDGRVKNVRMTTVAATRMHNYLTRHMSTYLAAPDLRLVKNRR</sequence>
<keyword evidence="2" id="KW-1185">Reference proteome</keyword>
<dbReference type="Proteomes" id="UP001589943">
    <property type="component" value="Unassembled WGS sequence"/>
</dbReference>
<dbReference type="Gene3D" id="1.10.10.10">
    <property type="entry name" value="Winged helix-like DNA-binding domain superfamily/Winged helix DNA-binding domain"/>
    <property type="match status" value="1"/>
</dbReference>
<proteinExistence type="predicted"/>
<protein>
    <submittedName>
        <fullName evidence="1">MarR family transcriptional regulator</fullName>
    </submittedName>
</protein>
<reference evidence="1 2" key="1">
    <citation type="submission" date="2024-09" db="EMBL/GenBank/DDBJ databases">
        <authorList>
            <person name="Sun Q."/>
            <person name="Mori K."/>
        </authorList>
    </citation>
    <scope>NUCLEOTIDE SEQUENCE [LARGE SCALE GENOMIC DNA]</scope>
    <source>
        <strain evidence="1 2">NCAIM B.02537</strain>
    </source>
</reference>
<dbReference type="SUPFAM" id="SSF46785">
    <property type="entry name" value="Winged helix' DNA-binding domain"/>
    <property type="match status" value="1"/>
</dbReference>
<accession>A0ABV6PGI7</accession>
<dbReference type="InterPro" id="IPR036388">
    <property type="entry name" value="WH-like_DNA-bd_sf"/>
</dbReference>
<comment type="caution">
    <text evidence="1">The sequence shown here is derived from an EMBL/GenBank/DDBJ whole genome shotgun (WGS) entry which is preliminary data.</text>
</comment>
<dbReference type="EMBL" id="JBHLTL010000001">
    <property type="protein sequence ID" value="MFC0588950.1"/>
    <property type="molecule type" value="Genomic_DNA"/>
</dbReference>
<organism evidence="1 2">
    <name type="scientific">Novosphingobium aquiterrae</name>
    <dbReference type="NCBI Taxonomy" id="624388"/>
    <lineage>
        <taxon>Bacteria</taxon>
        <taxon>Pseudomonadati</taxon>
        <taxon>Pseudomonadota</taxon>
        <taxon>Alphaproteobacteria</taxon>
        <taxon>Sphingomonadales</taxon>
        <taxon>Sphingomonadaceae</taxon>
        <taxon>Novosphingobium</taxon>
    </lineage>
</organism>
<dbReference type="RefSeq" id="WP_379480438.1">
    <property type="nucleotide sequence ID" value="NZ_JBHLTL010000001.1"/>
</dbReference>
<evidence type="ECO:0000313" key="1">
    <source>
        <dbReference type="EMBL" id="MFC0588950.1"/>
    </source>
</evidence>